<reference evidence="1" key="2">
    <citation type="submission" date="2021-04" db="EMBL/GenBank/DDBJ databases">
        <authorList>
            <person name="Gilroy R."/>
        </authorList>
    </citation>
    <scope>NUCLEOTIDE SEQUENCE</scope>
    <source>
        <strain evidence="1">ChiBcec1-1630</strain>
    </source>
</reference>
<dbReference type="EMBL" id="DWVS01000057">
    <property type="protein sequence ID" value="HJC86877.1"/>
    <property type="molecule type" value="Genomic_DNA"/>
</dbReference>
<dbReference type="Proteomes" id="UP000823922">
    <property type="component" value="Unassembled WGS sequence"/>
</dbReference>
<organism evidence="1 2">
    <name type="scientific">Candidatus Eisenbergiella intestinigallinarum</name>
    <dbReference type="NCBI Taxonomy" id="2838549"/>
    <lineage>
        <taxon>Bacteria</taxon>
        <taxon>Bacillati</taxon>
        <taxon>Bacillota</taxon>
        <taxon>Clostridia</taxon>
        <taxon>Lachnospirales</taxon>
        <taxon>Lachnospiraceae</taxon>
        <taxon>Eisenbergiella</taxon>
    </lineage>
</organism>
<name>A0A9D2TQE3_9FIRM</name>
<proteinExistence type="predicted"/>
<comment type="caution">
    <text evidence="1">The sequence shown here is derived from an EMBL/GenBank/DDBJ whole genome shotgun (WGS) entry which is preliminary data.</text>
</comment>
<accession>A0A9D2TQE3</accession>
<dbReference type="AlphaFoldDB" id="A0A9D2TQE3"/>
<reference evidence="1" key="1">
    <citation type="journal article" date="2021" name="PeerJ">
        <title>Extensive microbial diversity within the chicken gut microbiome revealed by metagenomics and culture.</title>
        <authorList>
            <person name="Gilroy R."/>
            <person name="Ravi A."/>
            <person name="Getino M."/>
            <person name="Pursley I."/>
            <person name="Horton D.L."/>
            <person name="Alikhan N.F."/>
            <person name="Baker D."/>
            <person name="Gharbi K."/>
            <person name="Hall N."/>
            <person name="Watson M."/>
            <person name="Adriaenssens E.M."/>
            <person name="Foster-Nyarko E."/>
            <person name="Jarju S."/>
            <person name="Secka A."/>
            <person name="Antonio M."/>
            <person name="Oren A."/>
            <person name="Chaudhuri R.R."/>
            <person name="La Ragione R."/>
            <person name="Hildebrand F."/>
            <person name="Pallen M.J."/>
        </authorList>
    </citation>
    <scope>NUCLEOTIDE SEQUENCE</scope>
    <source>
        <strain evidence="1">ChiBcec1-1630</strain>
    </source>
</reference>
<gene>
    <name evidence="1" type="ORF">H9926_02545</name>
</gene>
<evidence type="ECO:0000313" key="2">
    <source>
        <dbReference type="Proteomes" id="UP000823922"/>
    </source>
</evidence>
<protein>
    <submittedName>
        <fullName evidence="1">Uncharacterized protein</fullName>
    </submittedName>
</protein>
<evidence type="ECO:0000313" key="1">
    <source>
        <dbReference type="EMBL" id="HJC86877.1"/>
    </source>
</evidence>
<sequence length="82" mass="9365">MKPVIIKAGKLSNTSKRKLERVSKYDVETETYTIASYLIAQFGKNYNLDNTDKITGTELMEYASAKLNDIRYDLGGMMVYLE</sequence>